<dbReference type="InterPro" id="IPR045119">
    <property type="entry name" value="SUN1-5"/>
</dbReference>
<dbReference type="OrthoDB" id="342281at2759"/>
<protein>
    <recommendedName>
        <fullName evidence="8">SUN domain-containing protein</fullName>
    </recommendedName>
</protein>
<dbReference type="FunFam" id="2.60.120.260:FF:000009">
    <property type="entry name" value="SUN domain-containing protein 1 isoform X1"/>
    <property type="match status" value="1"/>
</dbReference>
<dbReference type="InterPro" id="IPR012919">
    <property type="entry name" value="SUN_dom"/>
</dbReference>
<dbReference type="Pfam" id="PF07738">
    <property type="entry name" value="Sad1_UNC"/>
    <property type="match status" value="1"/>
</dbReference>
<evidence type="ECO:0000256" key="4">
    <source>
        <dbReference type="ARBA" id="ARBA00023054"/>
    </source>
</evidence>
<dbReference type="PANTHER" id="PTHR12911:SF8">
    <property type="entry name" value="KLAROID PROTEIN-RELATED"/>
    <property type="match status" value="1"/>
</dbReference>
<gene>
    <name evidence="9" type="ORF">NEZAVI_LOCUS2108</name>
</gene>
<dbReference type="Gene3D" id="2.60.120.260">
    <property type="entry name" value="Galactose-binding domain-like"/>
    <property type="match status" value="1"/>
</dbReference>
<evidence type="ECO:0000256" key="6">
    <source>
        <dbReference type="SAM" id="Coils"/>
    </source>
</evidence>
<keyword evidence="4 6" id="KW-0175">Coiled coil</keyword>
<dbReference type="Proteomes" id="UP001152798">
    <property type="component" value="Chromosome 1"/>
</dbReference>
<evidence type="ECO:0000313" key="10">
    <source>
        <dbReference type="Proteomes" id="UP001152798"/>
    </source>
</evidence>
<evidence type="ECO:0000313" key="9">
    <source>
        <dbReference type="EMBL" id="CAH1391010.1"/>
    </source>
</evidence>
<evidence type="ECO:0000256" key="7">
    <source>
        <dbReference type="SAM" id="Phobius"/>
    </source>
</evidence>
<dbReference type="GO" id="GO:0043495">
    <property type="term" value="F:protein-membrane adaptor activity"/>
    <property type="evidence" value="ECO:0007669"/>
    <property type="project" value="TreeGrafter"/>
</dbReference>
<dbReference type="PANTHER" id="PTHR12911">
    <property type="entry name" value="SAD1/UNC-84-LIKE PROTEIN-RELATED"/>
    <property type="match status" value="1"/>
</dbReference>
<comment type="subcellular location">
    <subcellularLocation>
        <location evidence="1">Membrane</location>
    </subcellularLocation>
</comment>
<proteinExistence type="predicted"/>
<evidence type="ECO:0000256" key="1">
    <source>
        <dbReference type="ARBA" id="ARBA00004370"/>
    </source>
</evidence>
<keyword evidence="5 7" id="KW-0472">Membrane</keyword>
<name>A0A9P0E521_NEZVI</name>
<sequence length="693" mass="78300">MIDSKSHKIKSVKLRKNKSTFNGDISPIVNGQKLPNGKIVHEREKTNKSWNVMSFSEYADYRSNEEKSLSHSLFGNSLYDFAWDLIAEIHNRRHSTSSGNIGATKLSSPLEKEGGSSPGFIFRFYKKFGIYWNVFPKTDYCYLPGSPDYNKEISPGIPKVPNLSRHPLSSFINRSVGIRSRTVNKYDSTADLNLSDSSLISSTKINNISQSFFSTESGENVETRQNIINNILSKEQRERSSWTTIRSLTRTCVTLINRTIIMTLSAMTKAVTSSSQMSNFRIPLLLLIFLLPFLLFSILGFGNEIKTTESISEESIPMKLISWIIGSFTSFLCLVKDSFLLIPTIFQQLAAFFLTMYNTETAVLNEAVSIKSTEKLSTPLVPIAANFSRELTKEELITLQSGIIERIKKELAGQENHMSLRIDKLQKQMEQLTEDIKKMSGSFEADWKNRFTKLEDEIKLELSDIRKSVDEFGERAVGGFVATPAKMVEKAVAKYHADRTGKPDYALQSSGGYIVRVRCTQVYSKTTAKFYLFGLPLPWDVFNGPDTIIKPGVMPGECWAFEGSYAQVTLHLATKIKVTGFSIEHSPRELSLHGHILSAPKQFSVWALDGEEDENPVLLGRFTFLDNGESLQEFEAMEYDKTIDLVELKVESNHGHPEYTCLYRFRVYGIPPPIERISMNSSINQNQHSSIPH</sequence>
<feature type="coiled-coil region" evidence="6">
    <location>
        <begin position="415"/>
        <end position="442"/>
    </location>
</feature>
<evidence type="ECO:0000256" key="2">
    <source>
        <dbReference type="ARBA" id="ARBA00022692"/>
    </source>
</evidence>
<dbReference type="PROSITE" id="PS51469">
    <property type="entry name" value="SUN"/>
    <property type="match status" value="1"/>
</dbReference>
<evidence type="ECO:0000256" key="5">
    <source>
        <dbReference type="ARBA" id="ARBA00023136"/>
    </source>
</evidence>
<dbReference type="AlphaFoldDB" id="A0A9P0E521"/>
<feature type="domain" description="SUN" evidence="8">
    <location>
        <begin position="511"/>
        <end position="672"/>
    </location>
</feature>
<organism evidence="9 10">
    <name type="scientific">Nezara viridula</name>
    <name type="common">Southern green stink bug</name>
    <name type="synonym">Cimex viridulus</name>
    <dbReference type="NCBI Taxonomy" id="85310"/>
    <lineage>
        <taxon>Eukaryota</taxon>
        <taxon>Metazoa</taxon>
        <taxon>Ecdysozoa</taxon>
        <taxon>Arthropoda</taxon>
        <taxon>Hexapoda</taxon>
        <taxon>Insecta</taxon>
        <taxon>Pterygota</taxon>
        <taxon>Neoptera</taxon>
        <taxon>Paraneoptera</taxon>
        <taxon>Hemiptera</taxon>
        <taxon>Heteroptera</taxon>
        <taxon>Panheteroptera</taxon>
        <taxon>Pentatomomorpha</taxon>
        <taxon>Pentatomoidea</taxon>
        <taxon>Pentatomidae</taxon>
        <taxon>Pentatominae</taxon>
        <taxon>Nezara</taxon>
    </lineage>
</organism>
<dbReference type="GO" id="GO:0034993">
    <property type="term" value="C:meiotic nuclear membrane microtubule tethering complex"/>
    <property type="evidence" value="ECO:0007669"/>
    <property type="project" value="TreeGrafter"/>
</dbReference>
<keyword evidence="2 7" id="KW-0812">Transmembrane</keyword>
<keyword evidence="3 7" id="KW-1133">Transmembrane helix</keyword>
<keyword evidence="10" id="KW-1185">Reference proteome</keyword>
<evidence type="ECO:0000259" key="8">
    <source>
        <dbReference type="PROSITE" id="PS51469"/>
    </source>
</evidence>
<evidence type="ECO:0000256" key="3">
    <source>
        <dbReference type="ARBA" id="ARBA00022989"/>
    </source>
</evidence>
<reference evidence="9" key="1">
    <citation type="submission" date="2022-01" db="EMBL/GenBank/DDBJ databases">
        <authorList>
            <person name="King R."/>
        </authorList>
    </citation>
    <scope>NUCLEOTIDE SEQUENCE</scope>
</reference>
<feature type="transmembrane region" description="Helical" evidence="7">
    <location>
        <begin position="282"/>
        <end position="301"/>
    </location>
</feature>
<dbReference type="EMBL" id="OV725077">
    <property type="protein sequence ID" value="CAH1391010.1"/>
    <property type="molecule type" value="Genomic_DNA"/>
</dbReference>
<accession>A0A9P0E521</accession>
<feature type="transmembrane region" description="Helical" evidence="7">
    <location>
        <begin position="321"/>
        <end position="346"/>
    </location>
</feature>